<dbReference type="EMBL" id="CAJFDH010000003">
    <property type="protein sequence ID" value="CAD5215492.1"/>
    <property type="molecule type" value="Genomic_DNA"/>
</dbReference>
<dbReference type="AlphaFoldDB" id="A0A811KIZ7"/>
<dbReference type="PROSITE" id="PS50217">
    <property type="entry name" value="BZIP"/>
    <property type="match status" value="1"/>
</dbReference>
<dbReference type="OrthoDB" id="5847285at2759"/>
<keyword evidence="3" id="KW-0805">Transcription regulation</keyword>
<dbReference type="GO" id="GO:0000977">
    <property type="term" value="F:RNA polymerase II transcription regulatory region sequence-specific DNA binding"/>
    <property type="evidence" value="ECO:0007669"/>
    <property type="project" value="TreeGrafter"/>
</dbReference>
<feature type="compositionally biased region" description="Polar residues" evidence="7">
    <location>
        <begin position="98"/>
        <end position="128"/>
    </location>
</feature>
<comment type="subcellular location">
    <subcellularLocation>
        <location evidence="1">Nucleus</location>
    </subcellularLocation>
</comment>
<name>A0A811KIZ7_9BILA</name>
<dbReference type="Proteomes" id="UP000783686">
    <property type="component" value="Unassembled WGS sequence"/>
</dbReference>
<evidence type="ECO:0000256" key="5">
    <source>
        <dbReference type="ARBA" id="ARBA00023163"/>
    </source>
</evidence>
<feature type="region of interest" description="Disordered" evidence="7">
    <location>
        <begin position="88"/>
        <end position="128"/>
    </location>
</feature>
<protein>
    <recommendedName>
        <fullName evidence="8">BZIP domain-containing protein</fullName>
    </recommendedName>
</protein>
<dbReference type="EMBL" id="CAJFCW020000003">
    <property type="protein sequence ID" value="CAG9104182.1"/>
    <property type="molecule type" value="Genomic_DNA"/>
</dbReference>
<evidence type="ECO:0000256" key="7">
    <source>
        <dbReference type="SAM" id="MobiDB-lite"/>
    </source>
</evidence>
<evidence type="ECO:0000256" key="2">
    <source>
        <dbReference type="ARBA" id="ARBA00007163"/>
    </source>
</evidence>
<dbReference type="PANTHER" id="PTHR13044:SF14">
    <property type="entry name" value="CRYPTOCEPHAL, ISOFORM A"/>
    <property type="match status" value="1"/>
</dbReference>
<accession>A0A811KIZ7</accession>
<feature type="domain" description="BZIP" evidence="8">
    <location>
        <begin position="174"/>
        <end position="232"/>
    </location>
</feature>
<evidence type="ECO:0000256" key="6">
    <source>
        <dbReference type="ARBA" id="ARBA00023242"/>
    </source>
</evidence>
<evidence type="ECO:0000256" key="1">
    <source>
        <dbReference type="ARBA" id="ARBA00004123"/>
    </source>
</evidence>
<comment type="similarity">
    <text evidence="2">Belongs to the bZIP family.</text>
</comment>
<keyword evidence="10" id="KW-1185">Reference proteome</keyword>
<dbReference type="Gene3D" id="1.20.5.170">
    <property type="match status" value="1"/>
</dbReference>
<keyword evidence="6" id="KW-0539">Nucleus</keyword>
<proteinExistence type="inferred from homology"/>
<dbReference type="CDD" id="cd14692">
    <property type="entry name" value="bZIP_ATF4"/>
    <property type="match status" value="1"/>
</dbReference>
<evidence type="ECO:0000259" key="8">
    <source>
        <dbReference type="PROSITE" id="PS50217"/>
    </source>
</evidence>
<gene>
    <name evidence="9" type="ORF">BOKJ2_LOCUS6120</name>
</gene>
<evidence type="ECO:0000313" key="10">
    <source>
        <dbReference type="Proteomes" id="UP000614601"/>
    </source>
</evidence>
<dbReference type="Proteomes" id="UP000614601">
    <property type="component" value="Unassembled WGS sequence"/>
</dbReference>
<dbReference type="SMART" id="SM00338">
    <property type="entry name" value="BRLZ"/>
    <property type="match status" value="1"/>
</dbReference>
<organism evidence="9 10">
    <name type="scientific">Bursaphelenchus okinawaensis</name>
    <dbReference type="NCBI Taxonomy" id="465554"/>
    <lineage>
        <taxon>Eukaryota</taxon>
        <taxon>Metazoa</taxon>
        <taxon>Ecdysozoa</taxon>
        <taxon>Nematoda</taxon>
        <taxon>Chromadorea</taxon>
        <taxon>Rhabditida</taxon>
        <taxon>Tylenchina</taxon>
        <taxon>Tylenchomorpha</taxon>
        <taxon>Aphelenchoidea</taxon>
        <taxon>Aphelenchoididae</taxon>
        <taxon>Bursaphelenchus</taxon>
    </lineage>
</organism>
<dbReference type="Pfam" id="PF00170">
    <property type="entry name" value="bZIP_1"/>
    <property type="match status" value="1"/>
</dbReference>
<comment type="caution">
    <text evidence="9">The sequence shown here is derived from an EMBL/GenBank/DDBJ whole genome shotgun (WGS) entry which is preliminary data.</text>
</comment>
<evidence type="ECO:0000313" key="9">
    <source>
        <dbReference type="EMBL" id="CAD5215492.1"/>
    </source>
</evidence>
<sequence>MDIQLVPKVPWELALNSLDPLIQDTFLGSSQPASPLPFVKEPSVVFVGPKCDQQNGGFRGEYEMDEVNYMQWFDDTDMEVTVPGWNPTGHTELPQPAPTIQQQHTDSQDTGLTSPGSTYSSAWSTGGESVMTQEEILEEIQRECAEIERRSLSPPLTSRKKLKIRRSVVDGDDRKKELNRIAATRYREKKRREKEGLWVEEKQLIDRNRRLNETVVDLKAEIGYLRKLLKDMEHRSRSN</sequence>
<evidence type="ECO:0000256" key="4">
    <source>
        <dbReference type="ARBA" id="ARBA00023125"/>
    </source>
</evidence>
<keyword evidence="5" id="KW-0804">Transcription</keyword>
<evidence type="ECO:0000256" key="3">
    <source>
        <dbReference type="ARBA" id="ARBA00023015"/>
    </source>
</evidence>
<dbReference type="GO" id="GO:0005634">
    <property type="term" value="C:nucleus"/>
    <property type="evidence" value="ECO:0007669"/>
    <property type="project" value="UniProtKB-SubCell"/>
</dbReference>
<keyword evidence="4" id="KW-0238">DNA-binding</keyword>
<dbReference type="InterPro" id="IPR004827">
    <property type="entry name" value="bZIP"/>
</dbReference>
<dbReference type="PANTHER" id="PTHR13044">
    <property type="entry name" value="ACTIVATING TRANSCRIPTION FACTOR ATF 4/5"/>
    <property type="match status" value="1"/>
</dbReference>
<reference evidence="9" key="1">
    <citation type="submission" date="2020-09" db="EMBL/GenBank/DDBJ databases">
        <authorList>
            <person name="Kikuchi T."/>
        </authorList>
    </citation>
    <scope>NUCLEOTIDE SEQUENCE</scope>
    <source>
        <strain evidence="9">SH1</strain>
    </source>
</reference>
<dbReference type="InterPro" id="IPR046347">
    <property type="entry name" value="bZIP_sf"/>
</dbReference>
<dbReference type="SUPFAM" id="SSF57959">
    <property type="entry name" value="Leucine zipper domain"/>
    <property type="match status" value="1"/>
</dbReference>
<dbReference type="GO" id="GO:0001228">
    <property type="term" value="F:DNA-binding transcription activator activity, RNA polymerase II-specific"/>
    <property type="evidence" value="ECO:0007669"/>
    <property type="project" value="TreeGrafter"/>
</dbReference>